<proteinExistence type="predicted"/>
<keyword evidence="2" id="KW-0812">Transmembrane</keyword>
<organism evidence="3 4">
    <name type="scientific">Heterodermia speciosa</name>
    <dbReference type="NCBI Taxonomy" id="116794"/>
    <lineage>
        <taxon>Eukaryota</taxon>
        <taxon>Fungi</taxon>
        <taxon>Dikarya</taxon>
        <taxon>Ascomycota</taxon>
        <taxon>Pezizomycotina</taxon>
        <taxon>Lecanoromycetes</taxon>
        <taxon>OSLEUM clade</taxon>
        <taxon>Lecanoromycetidae</taxon>
        <taxon>Caliciales</taxon>
        <taxon>Physciaceae</taxon>
        <taxon>Heterodermia</taxon>
    </lineage>
</organism>
<name>A0A8H3II55_9LECA</name>
<evidence type="ECO:0000256" key="2">
    <source>
        <dbReference type="SAM" id="Phobius"/>
    </source>
</evidence>
<keyword evidence="2" id="KW-0472">Membrane</keyword>
<keyword evidence="4" id="KW-1185">Reference proteome</keyword>
<feature type="compositionally biased region" description="Polar residues" evidence="1">
    <location>
        <begin position="112"/>
        <end position="125"/>
    </location>
</feature>
<protein>
    <recommendedName>
        <fullName evidence="5">Apple domain-containing protein</fullName>
    </recommendedName>
</protein>
<feature type="region of interest" description="Disordered" evidence="1">
    <location>
        <begin position="100"/>
        <end position="161"/>
    </location>
</feature>
<dbReference type="AlphaFoldDB" id="A0A8H3II55"/>
<evidence type="ECO:0000256" key="1">
    <source>
        <dbReference type="SAM" id="MobiDB-lite"/>
    </source>
</evidence>
<dbReference type="Proteomes" id="UP000664521">
    <property type="component" value="Unassembled WGS sequence"/>
</dbReference>
<evidence type="ECO:0000313" key="3">
    <source>
        <dbReference type="EMBL" id="CAF9919613.1"/>
    </source>
</evidence>
<feature type="compositionally biased region" description="Basic and acidic residues" evidence="1">
    <location>
        <begin position="50"/>
        <end position="64"/>
    </location>
</feature>
<feature type="region of interest" description="Disordered" evidence="1">
    <location>
        <begin position="1"/>
        <end position="64"/>
    </location>
</feature>
<feature type="transmembrane region" description="Helical" evidence="2">
    <location>
        <begin position="75"/>
        <end position="100"/>
    </location>
</feature>
<sequence>MDTSKEKSGSYSHLPQETLEVDHGYGNKYSGAADLEVVPPNAPEAYNRPAPDEKIPYTQGKPEREQRRVCGITPLLFWIMIFTIVLILAAGIGGGLGAGLSHRSSANKDSDNNGASSSQIQTNLPTAAATREAASHTASPTPPSATSSPSPSGMDVTCPDNDTLVYTPPSNTVKSTAYFLNDTTLTYTIHCNQSYLQSSDITDVQYIKNSNLSSCIQACSIYNLQVPDGGGIYGFYNLCSGITVTADGVCQLKEGVEIGAVGANKTGGRGQSAMLLW</sequence>
<comment type="caution">
    <text evidence="3">The sequence shown here is derived from an EMBL/GenBank/DDBJ whole genome shotgun (WGS) entry which is preliminary data.</text>
</comment>
<keyword evidence="2" id="KW-1133">Transmembrane helix</keyword>
<evidence type="ECO:0008006" key="5">
    <source>
        <dbReference type="Google" id="ProtNLM"/>
    </source>
</evidence>
<reference evidence="3" key="1">
    <citation type="submission" date="2021-03" db="EMBL/GenBank/DDBJ databases">
        <authorList>
            <person name="Tagirdzhanova G."/>
        </authorList>
    </citation>
    <scope>NUCLEOTIDE SEQUENCE</scope>
</reference>
<dbReference type="OrthoDB" id="4826557at2759"/>
<dbReference type="EMBL" id="CAJPDS010000024">
    <property type="protein sequence ID" value="CAF9919613.1"/>
    <property type="molecule type" value="Genomic_DNA"/>
</dbReference>
<gene>
    <name evidence="3" type="ORF">HETSPECPRED_004051</name>
</gene>
<feature type="compositionally biased region" description="Low complexity" evidence="1">
    <location>
        <begin position="126"/>
        <end position="152"/>
    </location>
</feature>
<accession>A0A8H3II55</accession>
<evidence type="ECO:0000313" key="4">
    <source>
        <dbReference type="Proteomes" id="UP000664521"/>
    </source>
</evidence>